<protein>
    <submittedName>
        <fullName evidence="1">Uncharacterized protein</fullName>
    </submittedName>
</protein>
<sequence>MLNHVIFYESQAFVKVCVLCKLLVELEPLVIGRVKDPCNIGFAFCRVGPVDENKIEFLEDAFRPLVNLFLENLPTCSKSV</sequence>
<reference evidence="1" key="1">
    <citation type="submission" date="2018-02" db="EMBL/GenBank/DDBJ databases">
        <title>Rhizophora mucronata_Transcriptome.</title>
        <authorList>
            <person name="Meera S.P."/>
            <person name="Sreeshan A."/>
            <person name="Augustine A."/>
        </authorList>
    </citation>
    <scope>NUCLEOTIDE SEQUENCE</scope>
    <source>
        <tissue evidence="1">Leaf</tissue>
    </source>
</reference>
<organism evidence="1">
    <name type="scientific">Rhizophora mucronata</name>
    <name type="common">Asiatic mangrove</name>
    <dbReference type="NCBI Taxonomy" id="61149"/>
    <lineage>
        <taxon>Eukaryota</taxon>
        <taxon>Viridiplantae</taxon>
        <taxon>Streptophyta</taxon>
        <taxon>Embryophyta</taxon>
        <taxon>Tracheophyta</taxon>
        <taxon>Spermatophyta</taxon>
        <taxon>Magnoliopsida</taxon>
        <taxon>eudicotyledons</taxon>
        <taxon>Gunneridae</taxon>
        <taxon>Pentapetalae</taxon>
        <taxon>rosids</taxon>
        <taxon>fabids</taxon>
        <taxon>Malpighiales</taxon>
        <taxon>Rhizophoraceae</taxon>
        <taxon>Rhizophora</taxon>
    </lineage>
</organism>
<proteinExistence type="predicted"/>
<accession>A0A2P2QP62</accession>
<name>A0A2P2QP62_RHIMU</name>
<dbReference type="EMBL" id="GGEC01088332">
    <property type="protein sequence ID" value="MBX68816.1"/>
    <property type="molecule type" value="Transcribed_RNA"/>
</dbReference>
<dbReference type="AlphaFoldDB" id="A0A2P2QP62"/>
<evidence type="ECO:0000313" key="1">
    <source>
        <dbReference type="EMBL" id="MBX68816.1"/>
    </source>
</evidence>